<proteinExistence type="predicted"/>
<evidence type="ECO:0000313" key="1">
    <source>
        <dbReference type="EMBL" id="CBI36277.3"/>
    </source>
</evidence>
<dbReference type="HOGENOM" id="CLU_3393196_0_0_1"/>
<accession>D7U0Y1</accession>
<dbReference type="EMBL" id="FN596494">
    <property type="protein sequence ID" value="CBI36277.3"/>
    <property type="molecule type" value="Genomic_DNA"/>
</dbReference>
<dbReference type="PaxDb" id="29760-VIT_09s0002g06250.t01"/>
<evidence type="ECO:0000313" key="2">
    <source>
        <dbReference type="Proteomes" id="UP000009183"/>
    </source>
</evidence>
<protein>
    <submittedName>
        <fullName evidence="1">Uncharacterized protein</fullName>
    </submittedName>
</protein>
<dbReference type="Proteomes" id="UP000009183">
    <property type="component" value="Chromosome 9"/>
</dbReference>
<name>D7U0Y1_VITVI</name>
<dbReference type="STRING" id="29760.D7U0Y1"/>
<dbReference type="InParanoid" id="D7U0Y1"/>
<gene>
    <name evidence="1" type="ordered locus">VIT_09s0002g06250</name>
</gene>
<organism evidence="1 2">
    <name type="scientific">Vitis vinifera</name>
    <name type="common">Grape</name>
    <dbReference type="NCBI Taxonomy" id="29760"/>
    <lineage>
        <taxon>Eukaryota</taxon>
        <taxon>Viridiplantae</taxon>
        <taxon>Streptophyta</taxon>
        <taxon>Embryophyta</taxon>
        <taxon>Tracheophyta</taxon>
        <taxon>Spermatophyta</taxon>
        <taxon>Magnoliopsida</taxon>
        <taxon>eudicotyledons</taxon>
        <taxon>Gunneridae</taxon>
        <taxon>Pentapetalae</taxon>
        <taxon>rosids</taxon>
        <taxon>Vitales</taxon>
        <taxon>Vitaceae</taxon>
        <taxon>Viteae</taxon>
        <taxon>Vitis</taxon>
    </lineage>
</organism>
<dbReference type="AlphaFoldDB" id="D7U0Y1"/>
<sequence length="32" mass="3600">MVLNVKVLFDLHQNQPYISISSILLNLILSSS</sequence>
<reference evidence="2" key="1">
    <citation type="journal article" date="2007" name="Nature">
        <title>The grapevine genome sequence suggests ancestral hexaploidization in major angiosperm phyla.</title>
        <authorList>
            <consortium name="The French-Italian Public Consortium for Grapevine Genome Characterization."/>
            <person name="Jaillon O."/>
            <person name="Aury J.-M."/>
            <person name="Noel B."/>
            <person name="Policriti A."/>
            <person name="Clepet C."/>
            <person name="Casagrande A."/>
            <person name="Choisne N."/>
            <person name="Aubourg S."/>
            <person name="Vitulo N."/>
            <person name="Jubin C."/>
            <person name="Vezzi A."/>
            <person name="Legeai F."/>
            <person name="Hugueney P."/>
            <person name="Dasilva C."/>
            <person name="Horner D."/>
            <person name="Mica E."/>
            <person name="Jublot D."/>
            <person name="Poulain J."/>
            <person name="Bruyere C."/>
            <person name="Billault A."/>
            <person name="Segurens B."/>
            <person name="Gouyvenoux M."/>
            <person name="Ugarte E."/>
            <person name="Cattonaro F."/>
            <person name="Anthouard V."/>
            <person name="Vico V."/>
            <person name="Del Fabbro C."/>
            <person name="Alaux M."/>
            <person name="Di Gaspero G."/>
            <person name="Dumas V."/>
            <person name="Felice N."/>
            <person name="Paillard S."/>
            <person name="Juman I."/>
            <person name="Moroldo M."/>
            <person name="Scalabrin S."/>
            <person name="Canaguier A."/>
            <person name="Le Clainche I."/>
            <person name="Malacrida G."/>
            <person name="Durand E."/>
            <person name="Pesole G."/>
            <person name="Laucou V."/>
            <person name="Chatelet P."/>
            <person name="Merdinoglu D."/>
            <person name="Delledonne M."/>
            <person name="Pezzotti M."/>
            <person name="Lecharny A."/>
            <person name="Scarpelli C."/>
            <person name="Artiguenave F."/>
            <person name="Pe M.E."/>
            <person name="Valle G."/>
            <person name="Morgante M."/>
            <person name="Caboche M."/>
            <person name="Adam-Blondon A.-F."/>
            <person name="Weissenbach J."/>
            <person name="Quetier F."/>
            <person name="Wincker P."/>
        </authorList>
    </citation>
    <scope>NUCLEOTIDE SEQUENCE [LARGE SCALE GENOMIC DNA]</scope>
    <source>
        <strain evidence="2">cv. Pinot noir / PN40024</strain>
    </source>
</reference>
<keyword evidence="2" id="KW-1185">Reference proteome</keyword>